<dbReference type="SUPFAM" id="SSF160113">
    <property type="entry name" value="YegP-like"/>
    <property type="match status" value="1"/>
</dbReference>
<name>A0A1I4K0B3_9HYPH</name>
<dbReference type="InterPro" id="IPR036913">
    <property type="entry name" value="YegP-like_sf"/>
</dbReference>
<evidence type="ECO:0000313" key="2">
    <source>
        <dbReference type="Proteomes" id="UP000198804"/>
    </source>
</evidence>
<organism evidence="1 2">
    <name type="scientific">Methylorubrum salsuginis</name>
    <dbReference type="NCBI Taxonomy" id="414703"/>
    <lineage>
        <taxon>Bacteria</taxon>
        <taxon>Pseudomonadati</taxon>
        <taxon>Pseudomonadota</taxon>
        <taxon>Alphaproteobacteria</taxon>
        <taxon>Hyphomicrobiales</taxon>
        <taxon>Methylobacteriaceae</taxon>
        <taxon>Methylorubrum</taxon>
    </lineage>
</organism>
<gene>
    <name evidence="1" type="ORF">SAMN04488125_12249</name>
</gene>
<accession>A0A1I4K0B3</accession>
<sequence>MDDPTPVAVTVETCPDSLERYRWHLTDGDGVSVRVSPESYASPEDAGSAGDAALRAFGAAQLS</sequence>
<dbReference type="AlphaFoldDB" id="A0A1I4K0B3"/>
<reference evidence="2" key="1">
    <citation type="submission" date="2016-10" db="EMBL/GenBank/DDBJ databases">
        <authorList>
            <person name="Varghese N."/>
            <person name="Submissions S."/>
        </authorList>
    </citation>
    <scope>NUCLEOTIDE SEQUENCE [LARGE SCALE GENOMIC DNA]</scope>
    <source>
        <strain evidence="2">CGMCC 1.6474</strain>
    </source>
</reference>
<evidence type="ECO:0000313" key="1">
    <source>
        <dbReference type="EMBL" id="SFL72238.1"/>
    </source>
</evidence>
<dbReference type="EMBL" id="FOSV01000022">
    <property type="protein sequence ID" value="SFL72238.1"/>
    <property type="molecule type" value="Genomic_DNA"/>
</dbReference>
<protein>
    <recommendedName>
        <fullName evidence="3">DUF1508 domain-containing protein</fullName>
    </recommendedName>
</protein>
<dbReference type="RefSeq" id="WP_091950520.1">
    <property type="nucleotide sequence ID" value="NZ_FOSV01000022.1"/>
</dbReference>
<dbReference type="OrthoDB" id="8005121at2"/>
<dbReference type="Proteomes" id="UP000198804">
    <property type="component" value="Unassembled WGS sequence"/>
</dbReference>
<proteinExistence type="predicted"/>
<keyword evidence="2" id="KW-1185">Reference proteome</keyword>
<evidence type="ECO:0008006" key="3">
    <source>
        <dbReference type="Google" id="ProtNLM"/>
    </source>
</evidence>